<evidence type="ECO:0000313" key="2">
    <source>
        <dbReference type="Proteomes" id="UP000518266"/>
    </source>
</evidence>
<dbReference type="AlphaFoldDB" id="A0A7J5Y8V6"/>
<sequence length="206" mass="22457">MTDEELPTGPQLKTLLQRMGDTLACRKFSTVVSEQMLLNCTVLLGCKLAVLCNTPEFLLCLSVSAELPVLSPSECSGGDGVVVVAGSGSEPPVRALLEQLAELLLFSSAPLHLLFTPLTVTAVLKASDTEWNNYLFLVRELVDRGALREEEVVSHWKKLTNLALPAELIENFQLRSQSIKPSLPLAQLQSHMEMLQVSQQTVEGAT</sequence>
<reference evidence="1 2" key="1">
    <citation type="submission" date="2020-03" db="EMBL/GenBank/DDBJ databases">
        <title>Dissostichus mawsoni Genome sequencing and assembly.</title>
        <authorList>
            <person name="Park H."/>
        </authorList>
    </citation>
    <scope>NUCLEOTIDE SEQUENCE [LARGE SCALE GENOMIC DNA]</scope>
    <source>
        <strain evidence="1">DM0001</strain>
        <tissue evidence="1">Muscle</tissue>
    </source>
</reference>
<gene>
    <name evidence="1" type="ORF">F7725_008352</name>
</gene>
<keyword evidence="2" id="KW-1185">Reference proteome</keyword>
<name>A0A7J5Y8V6_DISMA</name>
<accession>A0A7J5Y8V6</accession>
<proteinExistence type="predicted"/>
<dbReference type="OrthoDB" id="20982at2759"/>
<comment type="caution">
    <text evidence="1">The sequence shown here is derived from an EMBL/GenBank/DDBJ whole genome shotgun (WGS) entry which is preliminary data.</text>
</comment>
<evidence type="ECO:0000313" key="1">
    <source>
        <dbReference type="EMBL" id="KAF3845189.1"/>
    </source>
</evidence>
<dbReference type="Proteomes" id="UP000518266">
    <property type="component" value="Unassembled WGS sequence"/>
</dbReference>
<organism evidence="1 2">
    <name type="scientific">Dissostichus mawsoni</name>
    <name type="common">Antarctic cod</name>
    <dbReference type="NCBI Taxonomy" id="36200"/>
    <lineage>
        <taxon>Eukaryota</taxon>
        <taxon>Metazoa</taxon>
        <taxon>Chordata</taxon>
        <taxon>Craniata</taxon>
        <taxon>Vertebrata</taxon>
        <taxon>Euteleostomi</taxon>
        <taxon>Actinopterygii</taxon>
        <taxon>Neopterygii</taxon>
        <taxon>Teleostei</taxon>
        <taxon>Neoteleostei</taxon>
        <taxon>Acanthomorphata</taxon>
        <taxon>Eupercaria</taxon>
        <taxon>Perciformes</taxon>
        <taxon>Notothenioidei</taxon>
        <taxon>Nototheniidae</taxon>
        <taxon>Dissostichus</taxon>
    </lineage>
</organism>
<dbReference type="EMBL" id="JAAKFY010000015">
    <property type="protein sequence ID" value="KAF3845189.1"/>
    <property type="molecule type" value="Genomic_DNA"/>
</dbReference>
<protein>
    <submittedName>
        <fullName evidence="1">Uncharacterized protein</fullName>
    </submittedName>
</protein>